<dbReference type="AlphaFoldDB" id="A0A7W8BPQ4"/>
<evidence type="ECO:0000256" key="2">
    <source>
        <dbReference type="SAM" id="Phobius"/>
    </source>
</evidence>
<sequence>MEQPEEVTDAPDAPRSSGTSDAVQAPVTAAPVPDAAAAAVPDVAPKRRRGRTGALIGVAAALGLVAGTCAGYLVQADREPTPLPPLSQPVLPQAKGKGPEPLSAAQDRRVKTDGDLRELLLDRPRGAKRTEWTEGSDGWLDLAAYADRFEKPDAAFGQLVQDRFRRAVVTGWEVGDDYTVDIRLVQYRQEEAASAAEVGVEAQYWPEQERHDSWPIPGTGEGRAYVLAEPRTEDGYQSLYGAEAHAARGDITMEIYVYGTKPVPKKMIMSLAERQMERL</sequence>
<feature type="compositionally biased region" description="Low complexity" evidence="1">
    <location>
        <begin position="21"/>
        <end position="43"/>
    </location>
</feature>
<accession>A0A7W8BPQ4</accession>
<evidence type="ECO:0000313" key="3">
    <source>
        <dbReference type="EMBL" id="MBB5127326.1"/>
    </source>
</evidence>
<proteinExistence type="predicted"/>
<keyword evidence="2" id="KW-0472">Membrane</keyword>
<keyword evidence="2" id="KW-0812">Transmembrane</keyword>
<feature type="transmembrane region" description="Helical" evidence="2">
    <location>
        <begin position="54"/>
        <end position="74"/>
    </location>
</feature>
<dbReference type="Proteomes" id="UP000568022">
    <property type="component" value="Unassembled WGS sequence"/>
</dbReference>
<comment type="caution">
    <text evidence="3">The sequence shown here is derived from an EMBL/GenBank/DDBJ whole genome shotgun (WGS) entry which is preliminary data.</text>
</comment>
<keyword evidence="4" id="KW-1185">Reference proteome</keyword>
<gene>
    <name evidence="3" type="ORF">FHS32_004068</name>
</gene>
<evidence type="ECO:0000256" key="1">
    <source>
        <dbReference type="SAM" id="MobiDB-lite"/>
    </source>
</evidence>
<name>A0A7W8BPQ4_9ACTN</name>
<feature type="region of interest" description="Disordered" evidence="1">
    <location>
        <begin position="1"/>
        <end position="46"/>
    </location>
</feature>
<keyword evidence="2" id="KW-1133">Transmembrane helix</keyword>
<protein>
    <submittedName>
        <fullName evidence="3">Uncharacterized protein</fullName>
    </submittedName>
</protein>
<dbReference type="EMBL" id="JACHJE010000008">
    <property type="protein sequence ID" value="MBB5127326.1"/>
    <property type="molecule type" value="Genomic_DNA"/>
</dbReference>
<organism evidence="3 4">
    <name type="scientific">Streptomyces griseoloalbus</name>
    <dbReference type="NCBI Taxonomy" id="67303"/>
    <lineage>
        <taxon>Bacteria</taxon>
        <taxon>Bacillati</taxon>
        <taxon>Actinomycetota</taxon>
        <taxon>Actinomycetes</taxon>
        <taxon>Kitasatosporales</taxon>
        <taxon>Streptomycetaceae</taxon>
        <taxon>Streptomyces</taxon>
    </lineage>
</organism>
<evidence type="ECO:0000313" key="4">
    <source>
        <dbReference type="Proteomes" id="UP000568022"/>
    </source>
</evidence>
<reference evidence="3 4" key="1">
    <citation type="submission" date="2020-08" db="EMBL/GenBank/DDBJ databases">
        <title>Genomic Encyclopedia of Type Strains, Phase III (KMG-III): the genomes of soil and plant-associated and newly described type strains.</title>
        <authorList>
            <person name="Whitman W."/>
        </authorList>
    </citation>
    <scope>NUCLEOTIDE SEQUENCE [LARGE SCALE GENOMIC DNA]</scope>
    <source>
        <strain evidence="3 4">CECT 3226</strain>
    </source>
</reference>
<feature type="region of interest" description="Disordered" evidence="1">
    <location>
        <begin position="80"/>
        <end position="108"/>
    </location>
</feature>